<accession>A0ABP5M953</accession>
<proteinExistence type="predicted"/>
<gene>
    <name evidence="1" type="ORF">GCM10009727_89200</name>
</gene>
<evidence type="ECO:0000313" key="1">
    <source>
        <dbReference type="EMBL" id="GAA2168083.1"/>
    </source>
</evidence>
<comment type="caution">
    <text evidence="1">The sequence shown here is derived from an EMBL/GenBank/DDBJ whole genome shotgun (WGS) entry which is preliminary data.</text>
</comment>
<evidence type="ECO:0008006" key="3">
    <source>
        <dbReference type="Google" id="ProtNLM"/>
    </source>
</evidence>
<keyword evidence="2" id="KW-1185">Reference proteome</keyword>
<dbReference type="RefSeq" id="WP_344282971.1">
    <property type="nucleotide sequence ID" value="NZ_BAAAMR010000152.1"/>
</dbReference>
<reference evidence="2" key="1">
    <citation type="journal article" date="2019" name="Int. J. Syst. Evol. Microbiol.">
        <title>The Global Catalogue of Microorganisms (GCM) 10K type strain sequencing project: providing services to taxonomists for standard genome sequencing and annotation.</title>
        <authorList>
            <consortium name="The Broad Institute Genomics Platform"/>
            <consortium name="The Broad Institute Genome Sequencing Center for Infectious Disease"/>
            <person name="Wu L."/>
            <person name="Ma J."/>
        </authorList>
    </citation>
    <scope>NUCLEOTIDE SEQUENCE [LARGE SCALE GENOMIC DNA]</scope>
    <source>
        <strain evidence="2">JCM 13850</strain>
    </source>
</reference>
<protein>
    <recommendedName>
        <fullName evidence="3">Secreted protein/lipoprotein</fullName>
    </recommendedName>
</protein>
<evidence type="ECO:0000313" key="2">
    <source>
        <dbReference type="Proteomes" id="UP001501020"/>
    </source>
</evidence>
<sequence>MRARLVHSSPQRLRRAAIPLAALPLLAGCGTSHPSSGALKPEGSFATGGTAAPATTAPAPSAVPTAQLYKTVVQRYRDYQAAYKQAYATNDPSGLPAVATDPLLAQLTKDIESTKAKGEIWRFANTYNPRVYATSKDATKVYVIDCVRTLAAYRYSAKTGKRTAEAPGGSFIYRSTVQYDSGTWKVAASVQDRAC</sequence>
<name>A0ABP5M953_9ACTN</name>
<organism evidence="1 2">
    <name type="scientific">Actinomadura napierensis</name>
    <dbReference type="NCBI Taxonomy" id="267854"/>
    <lineage>
        <taxon>Bacteria</taxon>
        <taxon>Bacillati</taxon>
        <taxon>Actinomycetota</taxon>
        <taxon>Actinomycetes</taxon>
        <taxon>Streptosporangiales</taxon>
        <taxon>Thermomonosporaceae</taxon>
        <taxon>Actinomadura</taxon>
    </lineage>
</organism>
<dbReference type="PROSITE" id="PS51257">
    <property type="entry name" value="PROKAR_LIPOPROTEIN"/>
    <property type="match status" value="1"/>
</dbReference>
<dbReference type="Proteomes" id="UP001501020">
    <property type="component" value="Unassembled WGS sequence"/>
</dbReference>
<dbReference type="EMBL" id="BAAAMR010000152">
    <property type="protein sequence ID" value="GAA2168083.1"/>
    <property type="molecule type" value="Genomic_DNA"/>
</dbReference>